<reference evidence="3" key="1">
    <citation type="submission" date="2021-03" db="EMBL/GenBank/DDBJ databases">
        <title>Whole genome shotgun sequence of Actinoplanes auranticolor NBRC 12245.</title>
        <authorList>
            <person name="Komaki H."/>
            <person name="Tamura T."/>
        </authorList>
    </citation>
    <scope>NUCLEOTIDE SEQUENCE</scope>
    <source>
        <strain evidence="3">NBRC 12245</strain>
    </source>
</reference>
<dbReference type="EMBL" id="BOQL01000051">
    <property type="protein sequence ID" value="GIM74524.1"/>
    <property type="molecule type" value="Genomic_DNA"/>
</dbReference>
<dbReference type="RefSeq" id="WP_212992049.1">
    <property type="nucleotide sequence ID" value="NZ_BAABEA010000036.1"/>
</dbReference>
<comment type="similarity">
    <text evidence="1 2">Belongs to the phD/YefM antitoxin family.</text>
</comment>
<comment type="function">
    <text evidence="2">Antitoxin component of a type II toxin-antitoxin (TA) system.</text>
</comment>
<dbReference type="SUPFAM" id="SSF143120">
    <property type="entry name" value="YefM-like"/>
    <property type="match status" value="1"/>
</dbReference>
<dbReference type="InterPro" id="IPR006442">
    <property type="entry name" value="Antitoxin_Phd/YefM"/>
</dbReference>
<evidence type="ECO:0000256" key="1">
    <source>
        <dbReference type="ARBA" id="ARBA00009981"/>
    </source>
</evidence>
<sequence length="108" mass="12126">MTDAREPVVTSDRVYTMRELNQQTAEVLRQINQDGRPAAITRHGRFVALITPLADRNIEAVLLDQLLESTDSREQLLGQRPLDTARTTSEVAAELGLTLPDFPQRKVD</sequence>
<dbReference type="AlphaFoldDB" id="A0A919SN35"/>
<name>A0A919SN35_9ACTN</name>
<organism evidence="3 4">
    <name type="scientific">Actinoplanes auranticolor</name>
    <dbReference type="NCBI Taxonomy" id="47988"/>
    <lineage>
        <taxon>Bacteria</taxon>
        <taxon>Bacillati</taxon>
        <taxon>Actinomycetota</taxon>
        <taxon>Actinomycetes</taxon>
        <taxon>Micromonosporales</taxon>
        <taxon>Micromonosporaceae</taxon>
        <taxon>Actinoplanes</taxon>
    </lineage>
</organism>
<evidence type="ECO:0000313" key="4">
    <source>
        <dbReference type="Proteomes" id="UP000681340"/>
    </source>
</evidence>
<accession>A0A919SN35</accession>
<dbReference type="InterPro" id="IPR036165">
    <property type="entry name" value="YefM-like_sf"/>
</dbReference>
<evidence type="ECO:0000256" key="2">
    <source>
        <dbReference type="RuleBase" id="RU362080"/>
    </source>
</evidence>
<evidence type="ECO:0000313" key="3">
    <source>
        <dbReference type="EMBL" id="GIM74524.1"/>
    </source>
</evidence>
<dbReference type="Pfam" id="PF02604">
    <property type="entry name" value="PhdYeFM_antitox"/>
    <property type="match status" value="1"/>
</dbReference>
<gene>
    <name evidence="3" type="ORF">Aau02nite_61420</name>
</gene>
<dbReference type="NCBIfam" id="TIGR01552">
    <property type="entry name" value="phd_fam"/>
    <property type="match status" value="1"/>
</dbReference>
<proteinExistence type="inferred from homology"/>
<keyword evidence="4" id="KW-1185">Reference proteome</keyword>
<dbReference type="Proteomes" id="UP000681340">
    <property type="component" value="Unassembled WGS sequence"/>
</dbReference>
<comment type="caution">
    <text evidence="3">The sequence shown here is derived from an EMBL/GenBank/DDBJ whole genome shotgun (WGS) entry which is preliminary data.</text>
</comment>
<protein>
    <recommendedName>
        <fullName evidence="2">Antitoxin</fullName>
    </recommendedName>
</protein>